<feature type="chain" id="PRO_5022920295" evidence="3">
    <location>
        <begin position="22"/>
        <end position="541"/>
    </location>
</feature>
<evidence type="ECO:0000256" key="3">
    <source>
        <dbReference type="SAM" id="SignalP"/>
    </source>
</evidence>
<gene>
    <name evidence="5" type="ORF">FUA24_01430</name>
</gene>
<dbReference type="GO" id="GO:0005975">
    <property type="term" value="P:carbohydrate metabolic process"/>
    <property type="evidence" value="ECO:0007669"/>
    <property type="project" value="InterPro"/>
</dbReference>
<evidence type="ECO:0000256" key="1">
    <source>
        <dbReference type="ARBA" id="ARBA00006865"/>
    </source>
</evidence>
<dbReference type="Gene3D" id="2.60.120.260">
    <property type="entry name" value="Galactose-binding domain-like"/>
    <property type="match status" value="1"/>
</dbReference>
<dbReference type="Gene3D" id="2.60.120.200">
    <property type="match status" value="1"/>
</dbReference>
<dbReference type="InterPro" id="IPR000757">
    <property type="entry name" value="Beta-glucanase-like"/>
</dbReference>
<name>A0A5D0JAG9_9FLAO</name>
<dbReference type="RefSeq" id="WP_148539726.1">
    <property type="nucleotide sequence ID" value="NZ_VSDQ01000163.1"/>
</dbReference>
<dbReference type="PROSITE" id="PS51762">
    <property type="entry name" value="GH16_2"/>
    <property type="match status" value="1"/>
</dbReference>
<dbReference type="PANTHER" id="PTHR10963:SF55">
    <property type="entry name" value="GLYCOSIDE HYDROLASE FAMILY 16 PROTEIN"/>
    <property type="match status" value="1"/>
</dbReference>
<dbReference type="PANTHER" id="PTHR10963">
    <property type="entry name" value="GLYCOSYL HYDROLASE-RELATED"/>
    <property type="match status" value="1"/>
</dbReference>
<evidence type="ECO:0000259" key="4">
    <source>
        <dbReference type="PROSITE" id="PS51762"/>
    </source>
</evidence>
<feature type="signal peptide" evidence="3">
    <location>
        <begin position="1"/>
        <end position="21"/>
    </location>
</feature>
<dbReference type="AlphaFoldDB" id="A0A5D0JAG9"/>
<dbReference type="EMBL" id="VSDQ01000163">
    <property type="protein sequence ID" value="TYA92120.1"/>
    <property type="molecule type" value="Genomic_DNA"/>
</dbReference>
<dbReference type="Pfam" id="PF18962">
    <property type="entry name" value="Por_Secre_tail"/>
    <property type="match status" value="1"/>
</dbReference>
<evidence type="ECO:0000256" key="2">
    <source>
        <dbReference type="ARBA" id="ARBA00022729"/>
    </source>
</evidence>
<evidence type="ECO:0000313" key="5">
    <source>
        <dbReference type="EMBL" id="TYA92120.1"/>
    </source>
</evidence>
<dbReference type="GO" id="GO:0004553">
    <property type="term" value="F:hydrolase activity, hydrolyzing O-glycosyl compounds"/>
    <property type="evidence" value="ECO:0007669"/>
    <property type="project" value="InterPro"/>
</dbReference>
<keyword evidence="2 3" id="KW-0732">Signal</keyword>
<proteinExistence type="inferred from homology"/>
<organism evidence="5 6">
    <name type="scientific">Seonamhaeicola marinus</name>
    <dbReference type="NCBI Taxonomy" id="1912246"/>
    <lineage>
        <taxon>Bacteria</taxon>
        <taxon>Pseudomonadati</taxon>
        <taxon>Bacteroidota</taxon>
        <taxon>Flavobacteriia</taxon>
        <taxon>Flavobacteriales</taxon>
        <taxon>Flavobacteriaceae</taxon>
    </lineage>
</organism>
<dbReference type="InterPro" id="IPR013320">
    <property type="entry name" value="ConA-like_dom_sf"/>
</dbReference>
<reference evidence="5 6" key="1">
    <citation type="submission" date="2019-08" db="EMBL/GenBank/DDBJ databases">
        <title>Seonamhaeicola sediminis sp. nov., isolated from marine sediment.</title>
        <authorList>
            <person name="Cao W.R."/>
        </authorList>
    </citation>
    <scope>NUCLEOTIDE SEQUENCE [LARGE SCALE GENOMIC DNA]</scope>
    <source>
        <strain evidence="5 6">B011</strain>
    </source>
</reference>
<sequence length="541" mass="61163">MKTNKLQILLLTIFLTNATIGQNPMSDPTNADGWTLNTTISDEFNGSELDKTKWWILGENGDYRNKWKGRAPGQYAPHNVKVEGGELVLTSQWEPTFNFANEIHQGTYYGGSASDDNSKPITHACVMSETFFKYGYMEIRAKLADAPVMSAFWTTGYHSEIDMIEIMGKLPIGNPTNRPADLRRRYRTNMINWDPDIPSNHQNWKVEDDMNVNLAEAYHVYGFEWDEDYIKTYLDGVLVRHATRAELEANDQWRHDTPQELWFDNEVFSWYGLPSQADLATPAEFKIDYVRIWQKNITAPDFDYLGFEGPAYFQGRSQPWWNGPAAQWRIKNEKPASGDFSIRFQHSGTFSGNYTTFSPYGSLSLPAGSNQVNFKIWIDPSTSISELRMILENPWTVLDIDVSGVQKGQWVEVSKTFSRSAASNTSLTNGDRIRLMLQSADVSGAQALFYVDDINFANTLSTSKANTIDFSIYPNPTHDALHINSPLNGIVKVFDITGVLVKTFKKESRITKVDSLNLVSGVYVFEIQSDNASASAKVVIN</sequence>
<feature type="domain" description="GH16" evidence="4">
    <location>
        <begin position="32"/>
        <end position="298"/>
    </location>
</feature>
<dbReference type="NCBIfam" id="TIGR04183">
    <property type="entry name" value="Por_Secre_tail"/>
    <property type="match status" value="1"/>
</dbReference>
<dbReference type="Pfam" id="PF00722">
    <property type="entry name" value="Glyco_hydro_16"/>
    <property type="match status" value="1"/>
</dbReference>
<keyword evidence="5" id="KW-0378">Hydrolase</keyword>
<keyword evidence="6" id="KW-1185">Reference proteome</keyword>
<dbReference type="InterPro" id="IPR026444">
    <property type="entry name" value="Secre_tail"/>
</dbReference>
<comment type="caution">
    <text evidence="5">The sequence shown here is derived from an EMBL/GenBank/DDBJ whole genome shotgun (WGS) entry which is preliminary data.</text>
</comment>
<evidence type="ECO:0000313" key="6">
    <source>
        <dbReference type="Proteomes" id="UP000323930"/>
    </source>
</evidence>
<accession>A0A5D0JAG9</accession>
<dbReference type="Proteomes" id="UP000323930">
    <property type="component" value="Unassembled WGS sequence"/>
</dbReference>
<dbReference type="InterPro" id="IPR050546">
    <property type="entry name" value="Glycosyl_Hydrlase_16"/>
</dbReference>
<protein>
    <submittedName>
        <fullName evidence="5">Family 16 glycosylhydrolase</fullName>
    </submittedName>
</protein>
<dbReference type="OrthoDB" id="973752at2"/>
<comment type="similarity">
    <text evidence="1">Belongs to the glycosyl hydrolase 16 family.</text>
</comment>
<dbReference type="SUPFAM" id="SSF49899">
    <property type="entry name" value="Concanavalin A-like lectins/glucanases"/>
    <property type="match status" value="1"/>
</dbReference>